<dbReference type="Proteomes" id="UP000073492">
    <property type="component" value="Unassembled WGS sequence"/>
</dbReference>
<protein>
    <submittedName>
        <fullName evidence="1">Uncharacterized protein</fullName>
    </submittedName>
</protein>
<name>A0A139I8J2_9PEZI</name>
<reference evidence="1 2" key="1">
    <citation type="submission" date="2015-07" db="EMBL/GenBank/DDBJ databases">
        <title>Comparative genomics of the Sigatoka disease complex on banana suggests a link between parallel evolutionary changes in Pseudocercospora fijiensis and Pseudocercospora eumusae and increased virulence on the banana host.</title>
        <authorList>
            <person name="Chang T.-C."/>
            <person name="Salvucci A."/>
            <person name="Crous P.W."/>
            <person name="Stergiopoulos I."/>
        </authorList>
    </citation>
    <scope>NUCLEOTIDE SEQUENCE [LARGE SCALE GENOMIC DNA]</scope>
    <source>
        <strain evidence="1 2">CBS 116634</strain>
    </source>
</reference>
<evidence type="ECO:0000313" key="2">
    <source>
        <dbReference type="Proteomes" id="UP000073492"/>
    </source>
</evidence>
<sequence length="146" mass="15680">MKAGDLVRAEEDKSSGDLSLAASTVSKITARKQTFYTPCMANHAIAGDFADIQICSFAQLHQSLRPPSKRAATLDGAALQCPSAGDINCYLRILPVGRRIGRSEFEQIGGGMIMYATDTGELNHFLGRTVGDKRCMPGSEISKPVM</sequence>
<evidence type="ECO:0000313" key="1">
    <source>
        <dbReference type="EMBL" id="KXT11050.1"/>
    </source>
</evidence>
<gene>
    <name evidence="1" type="ORF">AC579_1974</name>
</gene>
<accession>A0A139I8J2</accession>
<dbReference type="AlphaFoldDB" id="A0A139I8J2"/>
<keyword evidence="2" id="KW-1185">Reference proteome</keyword>
<proteinExistence type="predicted"/>
<comment type="caution">
    <text evidence="1">The sequence shown here is derived from an EMBL/GenBank/DDBJ whole genome shotgun (WGS) entry which is preliminary data.</text>
</comment>
<organism evidence="1 2">
    <name type="scientific">Pseudocercospora musae</name>
    <dbReference type="NCBI Taxonomy" id="113226"/>
    <lineage>
        <taxon>Eukaryota</taxon>
        <taxon>Fungi</taxon>
        <taxon>Dikarya</taxon>
        <taxon>Ascomycota</taxon>
        <taxon>Pezizomycotina</taxon>
        <taxon>Dothideomycetes</taxon>
        <taxon>Dothideomycetidae</taxon>
        <taxon>Mycosphaerellales</taxon>
        <taxon>Mycosphaerellaceae</taxon>
        <taxon>Pseudocercospora</taxon>
    </lineage>
</organism>
<dbReference type="EMBL" id="LFZO01000222">
    <property type="protein sequence ID" value="KXT11050.1"/>
    <property type="molecule type" value="Genomic_DNA"/>
</dbReference>